<reference evidence="18" key="1">
    <citation type="submission" date="2015-04" db="EMBL/GenBank/DDBJ databases">
        <authorList>
            <person name="Syromyatnikov M.Y."/>
            <person name="Popov V.N."/>
        </authorList>
    </citation>
    <scope>NUCLEOTIDE SEQUENCE</scope>
    <source>
        <strain evidence="18">MO-1</strain>
    </source>
</reference>
<evidence type="ECO:0000256" key="10">
    <source>
        <dbReference type="ARBA" id="ARBA00022842"/>
    </source>
</evidence>
<dbReference type="InterPro" id="IPR012846">
    <property type="entry name" value="Acetolactate_synth_lsu"/>
</dbReference>
<dbReference type="GO" id="GO:0009097">
    <property type="term" value="P:isoleucine biosynthetic process"/>
    <property type="evidence" value="ECO:0007669"/>
    <property type="project" value="UniProtKB-UniPathway"/>
</dbReference>
<evidence type="ECO:0000256" key="14">
    <source>
        <dbReference type="RuleBase" id="RU003591"/>
    </source>
</evidence>
<comment type="cofactor">
    <cofactor evidence="14">
        <name>thiamine diphosphate</name>
        <dbReference type="ChEBI" id="CHEBI:58937"/>
    </cofactor>
    <text evidence="14">Binds 1 thiamine pyrophosphate per subunit.</text>
</comment>
<keyword evidence="7 14" id="KW-0808">Transferase</keyword>
<keyword evidence="6" id="KW-0285">Flavoprotein</keyword>
<dbReference type="GO" id="GO:0009099">
    <property type="term" value="P:L-valine biosynthetic process"/>
    <property type="evidence" value="ECO:0007669"/>
    <property type="project" value="UniProtKB-UniPathway"/>
</dbReference>
<feature type="domain" description="Thiamine pyrophosphate enzyme TPP-binding" evidence="16">
    <location>
        <begin position="392"/>
        <end position="539"/>
    </location>
</feature>
<feature type="domain" description="Thiamine pyrophosphate enzyme central" evidence="15">
    <location>
        <begin position="194"/>
        <end position="329"/>
    </location>
</feature>
<evidence type="ECO:0000256" key="7">
    <source>
        <dbReference type="ARBA" id="ARBA00022679"/>
    </source>
</evidence>
<dbReference type="GO" id="GO:0050660">
    <property type="term" value="F:flavin adenine dinucleotide binding"/>
    <property type="evidence" value="ECO:0007669"/>
    <property type="project" value="InterPro"/>
</dbReference>
<evidence type="ECO:0000256" key="6">
    <source>
        <dbReference type="ARBA" id="ARBA00022630"/>
    </source>
</evidence>
<evidence type="ECO:0000256" key="2">
    <source>
        <dbReference type="ARBA" id="ARBA00005025"/>
    </source>
</evidence>
<comment type="pathway">
    <text evidence="2 14">Amino-acid biosynthesis; L-valine biosynthesis; L-valine from pyruvate: step 1/4.</text>
</comment>
<dbReference type="Gene3D" id="3.40.50.970">
    <property type="match status" value="2"/>
</dbReference>
<organism evidence="18">
    <name type="scientific">Magnetococcus massalia (strain MO-1)</name>
    <dbReference type="NCBI Taxonomy" id="451514"/>
    <lineage>
        <taxon>Bacteria</taxon>
        <taxon>Pseudomonadati</taxon>
        <taxon>Pseudomonadota</taxon>
        <taxon>Magnetococcia</taxon>
        <taxon>Magnetococcales</taxon>
        <taxon>Magnetococcaceae</taxon>
        <taxon>Magnetococcus</taxon>
    </lineage>
</organism>
<dbReference type="FunFam" id="3.40.50.970:FF:000007">
    <property type="entry name" value="Acetolactate synthase"/>
    <property type="match status" value="1"/>
</dbReference>
<evidence type="ECO:0000256" key="5">
    <source>
        <dbReference type="ARBA" id="ARBA00022605"/>
    </source>
</evidence>
<dbReference type="FunFam" id="3.40.50.970:FF:000016">
    <property type="entry name" value="Acetolactate synthase"/>
    <property type="match status" value="1"/>
</dbReference>
<keyword evidence="8 14" id="KW-0479">Metal-binding</keyword>
<keyword evidence="9" id="KW-0274">FAD</keyword>
<dbReference type="GO" id="GO:0030976">
    <property type="term" value="F:thiamine pyrophosphate binding"/>
    <property type="evidence" value="ECO:0007669"/>
    <property type="project" value="UniProtKB-UniRule"/>
</dbReference>
<dbReference type="InterPro" id="IPR029061">
    <property type="entry name" value="THDP-binding"/>
</dbReference>
<dbReference type="CDD" id="cd07035">
    <property type="entry name" value="TPP_PYR_POX_like"/>
    <property type="match status" value="1"/>
</dbReference>
<dbReference type="PANTHER" id="PTHR18968">
    <property type="entry name" value="THIAMINE PYROPHOSPHATE ENZYMES"/>
    <property type="match status" value="1"/>
</dbReference>
<dbReference type="GO" id="GO:0005948">
    <property type="term" value="C:acetolactate synthase complex"/>
    <property type="evidence" value="ECO:0007669"/>
    <property type="project" value="TreeGrafter"/>
</dbReference>
<keyword evidence="10 14" id="KW-0460">Magnesium</keyword>
<evidence type="ECO:0000256" key="4">
    <source>
        <dbReference type="ARBA" id="ARBA00013145"/>
    </source>
</evidence>
<dbReference type="Pfam" id="PF02775">
    <property type="entry name" value="TPP_enzyme_C"/>
    <property type="match status" value="1"/>
</dbReference>
<proteinExistence type="inferred from homology"/>
<comment type="catalytic activity">
    <reaction evidence="13 14">
        <text>2 pyruvate + H(+) = (2S)-2-acetolactate + CO2</text>
        <dbReference type="Rhea" id="RHEA:25249"/>
        <dbReference type="ChEBI" id="CHEBI:15361"/>
        <dbReference type="ChEBI" id="CHEBI:15378"/>
        <dbReference type="ChEBI" id="CHEBI:16526"/>
        <dbReference type="ChEBI" id="CHEBI:58476"/>
        <dbReference type="EC" id="2.2.1.6"/>
    </reaction>
</comment>
<comment type="cofactor">
    <cofactor evidence="14">
        <name>Mg(2+)</name>
        <dbReference type="ChEBI" id="CHEBI:18420"/>
    </cofactor>
    <text evidence="14">Binds 1 Mg(2+) ion per subunit.</text>
</comment>
<protein>
    <recommendedName>
        <fullName evidence="4 14">Acetolactate synthase</fullName>
        <ecNumber evidence="4 14">2.2.1.6</ecNumber>
    </recommendedName>
</protein>
<evidence type="ECO:0000256" key="12">
    <source>
        <dbReference type="ARBA" id="ARBA00023304"/>
    </source>
</evidence>
<comment type="pathway">
    <text evidence="1 14">Amino-acid biosynthesis; L-isoleucine biosynthesis; L-isoleucine from 2-oxobutanoate: step 1/4.</text>
</comment>
<dbReference type="EMBL" id="LO017727">
    <property type="protein sequence ID" value="CRH04539.1"/>
    <property type="molecule type" value="Genomic_DNA"/>
</dbReference>
<dbReference type="EC" id="2.2.1.6" evidence="4 14"/>
<dbReference type="InterPro" id="IPR011766">
    <property type="entry name" value="TPP_enzyme_TPP-bd"/>
</dbReference>
<comment type="similarity">
    <text evidence="3 14">Belongs to the TPP enzyme family.</text>
</comment>
<keyword evidence="5 14" id="KW-0028">Amino-acid biosynthesis</keyword>
<dbReference type="Pfam" id="PF02776">
    <property type="entry name" value="TPP_enzyme_N"/>
    <property type="match status" value="1"/>
</dbReference>
<dbReference type="GO" id="GO:0003984">
    <property type="term" value="F:acetolactate synthase activity"/>
    <property type="evidence" value="ECO:0007669"/>
    <property type="project" value="UniProtKB-EC"/>
</dbReference>
<dbReference type="FunFam" id="3.40.50.1220:FF:000008">
    <property type="entry name" value="Acetolactate synthase"/>
    <property type="match status" value="1"/>
</dbReference>
<accession>A0A1S7LES0</accession>
<dbReference type="AlphaFoldDB" id="A0A1S7LES0"/>
<dbReference type="SUPFAM" id="SSF52518">
    <property type="entry name" value="Thiamin diphosphate-binding fold (THDP-binding)"/>
    <property type="match status" value="2"/>
</dbReference>
<dbReference type="PANTHER" id="PTHR18968:SF13">
    <property type="entry name" value="ACETOLACTATE SYNTHASE CATALYTIC SUBUNIT, MITOCHONDRIAL"/>
    <property type="match status" value="1"/>
</dbReference>
<name>A0A1S7LES0_MAGMO</name>
<evidence type="ECO:0000259" key="17">
    <source>
        <dbReference type="Pfam" id="PF02776"/>
    </source>
</evidence>
<evidence type="ECO:0000256" key="13">
    <source>
        <dbReference type="ARBA" id="ARBA00048670"/>
    </source>
</evidence>
<evidence type="ECO:0000259" key="16">
    <source>
        <dbReference type="Pfam" id="PF02775"/>
    </source>
</evidence>
<evidence type="ECO:0000256" key="3">
    <source>
        <dbReference type="ARBA" id="ARBA00007812"/>
    </source>
</evidence>
<dbReference type="UniPathway" id="UPA00049">
    <property type="reaction ID" value="UER00059"/>
</dbReference>
<keyword evidence="11 14" id="KW-0786">Thiamine pyrophosphate</keyword>
<dbReference type="Pfam" id="PF00205">
    <property type="entry name" value="TPP_enzyme_M"/>
    <property type="match status" value="1"/>
</dbReference>
<dbReference type="InterPro" id="IPR039368">
    <property type="entry name" value="AHAS_TPP"/>
</dbReference>
<dbReference type="GO" id="GO:0000287">
    <property type="term" value="F:magnesium ion binding"/>
    <property type="evidence" value="ECO:0007669"/>
    <property type="project" value="UniProtKB-UniRule"/>
</dbReference>
<evidence type="ECO:0000256" key="8">
    <source>
        <dbReference type="ARBA" id="ARBA00022723"/>
    </source>
</evidence>
<sequence length="564" mass="61683">MKLTGAEIVVQCLLEMGVKTVFGYPGGAVLNIYDEIYKCDDLNHVLGRHEQGVVHAADGYARTTGEVGVALVTSGPGATNAVTGLATAYMDSIPMVCITGQVPVPLIGNDAFQEADIVGITRSCTKHNYLVKDVKDLARVIREAFYIARTGRPGPVLVDVPKDVTIDSCDYEVLKEEISIRSYKPTQEGHTGQIRKAVKLMAKAKRPLFYTGGGVILSNAAQELTKLTQLMGAPITNTLMGLGGYPATDKQFLGMLGMHGTYEANMAVSRCDLLIAVGARFDDRVTGKIAEFAPEATIIHMDVDPTSISKNVEVDVPIVGDIKKVLEKLLPMVEEDSFKAKLPDMGDWWAEIEAWRKKECLRFEQSDDVIEAQYVIQQLHALTGGDAIVATDVGQHQMWAAQFYGFEKPRRWLTSGGLGTMGYGLPAAMGAQMAFPEDAVVLVTGESSIQMNIQELATLKQYNLPIKIAILNNSFLGMVRQWQELFYDRRYAESDMTVHPDFIKLAEAYGAVGLQATRPDQVADVIKKALEIKGPVVMDFRVNREANVYPMVPAGAALNEMILL</sequence>
<feature type="domain" description="Thiamine pyrophosphate enzyme N-terminal TPP-binding" evidence="17">
    <location>
        <begin position="4"/>
        <end position="118"/>
    </location>
</feature>
<keyword evidence="12 14" id="KW-0100">Branched-chain amino acid biosynthesis</keyword>
<evidence type="ECO:0000259" key="15">
    <source>
        <dbReference type="Pfam" id="PF00205"/>
    </source>
</evidence>
<dbReference type="UniPathway" id="UPA00047">
    <property type="reaction ID" value="UER00055"/>
</dbReference>
<evidence type="ECO:0000256" key="11">
    <source>
        <dbReference type="ARBA" id="ARBA00023052"/>
    </source>
</evidence>
<dbReference type="InterPro" id="IPR012001">
    <property type="entry name" value="Thiamin_PyroP_enz_TPP-bd_dom"/>
</dbReference>
<dbReference type="InterPro" id="IPR012000">
    <property type="entry name" value="Thiamin_PyroP_enz_cen_dom"/>
</dbReference>
<evidence type="ECO:0000313" key="18">
    <source>
        <dbReference type="EMBL" id="CRH04539.1"/>
    </source>
</evidence>
<dbReference type="CDD" id="cd02015">
    <property type="entry name" value="TPP_AHAS"/>
    <property type="match status" value="1"/>
</dbReference>
<dbReference type="NCBIfam" id="TIGR00118">
    <property type="entry name" value="acolac_lg"/>
    <property type="match status" value="1"/>
</dbReference>
<dbReference type="InterPro" id="IPR045229">
    <property type="entry name" value="TPP_enz"/>
</dbReference>
<gene>
    <name evidence="18" type="primary">ilvI</name>
    <name evidence="18" type="ORF">MAGMO_0326</name>
</gene>
<evidence type="ECO:0000256" key="9">
    <source>
        <dbReference type="ARBA" id="ARBA00022827"/>
    </source>
</evidence>
<dbReference type="SUPFAM" id="SSF52467">
    <property type="entry name" value="DHS-like NAD/FAD-binding domain"/>
    <property type="match status" value="1"/>
</dbReference>
<dbReference type="InterPro" id="IPR029035">
    <property type="entry name" value="DHS-like_NAD/FAD-binding_dom"/>
</dbReference>
<dbReference type="Gene3D" id="3.40.50.1220">
    <property type="entry name" value="TPP-binding domain"/>
    <property type="match status" value="1"/>
</dbReference>
<evidence type="ECO:0000256" key="1">
    <source>
        <dbReference type="ARBA" id="ARBA00004974"/>
    </source>
</evidence>